<dbReference type="EMBL" id="JALLPJ020001170">
    <property type="protein sequence ID" value="KAL3774998.1"/>
    <property type="molecule type" value="Genomic_DNA"/>
</dbReference>
<proteinExistence type="predicted"/>
<name>A0ABD3NHV9_9STRA</name>
<evidence type="ECO:0000313" key="1">
    <source>
        <dbReference type="EMBL" id="KAL3774998.1"/>
    </source>
</evidence>
<protein>
    <recommendedName>
        <fullName evidence="3">DNA-directed RNA polymerase</fullName>
    </recommendedName>
</protein>
<evidence type="ECO:0008006" key="3">
    <source>
        <dbReference type="Google" id="ProtNLM"/>
    </source>
</evidence>
<dbReference type="AlphaFoldDB" id="A0ABD3NHV9"/>
<gene>
    <name evidence="1" type="ORF">ACHAWO_003576</name>
</gene>
<dbReference type="Proteomes" id="UP001530400">
    <property type="component" value="Unassembled WGS sequence"/>
</dbReference>
<evidence type="ECO:0000313" key="2">
    <source>
        <dbReference type="Proteomes" id="UP001530400"/>
    </source>
</evidence>
<organism evidence="1 2">
    <name type="scientific">Cyclotella atomus</name>
    <dbReference type="NCBI Taxonomy" id="382360"/>
    <lineage>
        <taxon>Eukaryota</taxon>
        <taxon>Sar</taxon>
        <taxon>Stramenopiles</taxon>
        <taxon>Ochrophyta</taxon>
        <taxon>Bacillariophyta</taxon>
        <taxon>Coscinodiscophyceae</taxon>
        <taxon>Thalassiosirophycidae</taxon>
        <taxon>Stephanodiscales</taxon>
        <taxon>Stephanodiscaceae</taxon>
        <taxon>Cyclotella</taxon>
    </lineage>
</organism>
<keyword evidence="2" id="KW-1185">Reference proteome</keyword>
<accession>A0ABD3NHV9</accession>
<comment type="caution">
    <text evidence="1">The sequence shown here is derived from an EMBL/GenBank/DDBJ whole genome shotgun (WGS) entry which is preliminary data.</text>
</comment>
<sequence length="205" mass="23155">MKYNLSQIIVMSMTKLILSSDIDGNNMTIHVDESRKLALRLKIQLQSYGIELDSDKYQRMLEEDNSIPNILRFCAEILHHDEGKLSLESTDVERSVEKDNFSDPTTLDTFAQFIENISIVSGSEVSNEKMTTNAKLGMFTVHSMYSKGSVDVARGARMTVMPGAVRMKRYTRVRKIAEESKRRASISRETLLEIENKNDAVAAAV</sequence>
<reference evidence="1 2" key="1">
    <citation type="submission" date="2024-10" db="EMBL/GenBank/DDBJ databases">
        <title>Updated reference genomes for cyclostephanoid diatoms.</title>
        <authorList>
            <person name="Roberts W.R."/>
            <person name="Alverson A.J."/>
        </authorList>
    </citation>
    <scope>NUCLEOTIDE SEQUENCE [LARGE SCALE GENOMIC DNA]</scope>
    <source>
        <strain evidence="1 2">AJA010-31</strain>
    </source>
</reference>